<evidence type="ECO:0000313" key="2">
    <source>
        <dbReference type="EMBL" id="GEN81492.1"/>
    </source>
</evidence>
<keyword evidence="3" id="KW-1185">Reference proteome</keyword>
<name>A0A511Z221_9CELL</name>
<organism evidence="2 3">
    <name type="scientific">Actinotalea fermentans</name>
    <dbReference type="NCBI Taxonomy" id="43671"/>
    <lineage>
        <taxon>Bacteria</taxon>
        <taxon>Bacillati</taxon>
        <taxon>Actinomycetota</taxon>
        <taxon>Actinomycetes</taxon>
        <taxon>Micrococcales</taxon>
        <taxon>Cellulomonadaceae</taxon>
        <taxon>Actinotalea</taxon>
    </lineage>
</organism>
<proteinExistence type="predicted"/>
<gene>
    <name evidence="2" type="ORF">AFE02nite_32260</name>
</gene>
<evidence type="ECO:0000256" key="1">
    <source>
        <dbReference type="SAM" id="MobiDB-lite"/>
    </source>
</evidence>
<sequence length="112" mass="12415">MNRHVPPAHPRRAARVRPPELQRLVRKHEELEALISAARSHGQSTGRLWSAMVCVEDRMRLAFPRAYAHWIAVWAIQRPRGLHPPGGSSPACSLCAGTPSAPRTTHHQAVGQ</sequence>
<evidence type="ECO:0000313" key="3">
    <source>
        <dbReference type="Proteomes" id="UP000321484"/>
    </source>
</evidence>
<dbReference type="AlphaFoldDB" id="A0A511Z221"/>
<dbReference type="EMBL" id="BJYK01000013">
    <property type="protein sequence ID" value="GEN81492.1"/>
    <property type="molecule type" value="Genomic_DNA"/>
</dbReference>
<accession>A0A511Z221</accession>
<protein>
    <submittedName>
        <fullName evidence="2">Uncharacterized protein</fullName>
    </submittedName>
</protein>
<dbReference type="Proteomes" id="UP000321484">
    <property type="component" value="Unassembled WGS sequence"/>
</dbReference>
<comment type="caution">
    <text evidence="2">The sequence shown here is derived from an EMBL/GenBank/DDBJ whole genome shotgun (WGS) entry which is preliminary data.</text>
</comment>
<reference evidence="2 3" key="1">
    <citation type="submission" date="2019-07" db="EMBL/GenBank/DDBJ databases">
        <title>Whole genome shotgun sequence of Actinotalea fermentans NBRC 105374.</title>
        <authorList>
            <person name="Hosoyama A."/>
            <person name="Uohara A."/>
            <person name="Ohji S."/>
            <person name="Ichikawa N."/>
        </authorList>
    </citation>
    <scope>NUCLEOTIDE SEQUENCE [LARGE SCALE GENOMIC DNA]</scope>
    <source>
        <strain evidence="2 3">NBRC 105374</strain>
    </source>
</reference>
<feature type="region of interest" description="Disordered" evidence="1">
    <location>
        <begin position="84"/>
        <end position="112"/>
    </location>
</feature>